<organism evidence="1 2">
    <name type="scientific">Parafrankia colletiae</name>
    <dbReference type="NCBI Taxonomy" id="573497"/>
    <lineage>
        <taxon>Bacteria</taxon>
        <taxon>Bacillati</taxon>
        <taxon>Actinomycetota</taxon>
        <taxon>Actinomycetes</taxon>
        <taxon>Frankiales</taxon>
        <taxon>Frankiaceae</taxon>
        <taxon>Parafrankia</taxon>
    </lineage>
</organism>
<protein>
    <submittedName>
        <fullName evidence="1">Acyl dehydratase</fullName>
    </submittedName>
</protein>
<dbReference type="PANTHER" id="PTHR43664:SF1">
    <property type="entry name" value="BETA-METHYLMALYL-COA DEHYDRATASE"/>
    <property type="match status" value="1"/>
</dbReference>
<dbReference type="RefSeq" id="WP_071085401.1">
    <property type="nucleotide sequence ID" value="NZ_MBLM01000120.1"/>
</dbReference>
<dbReference type="AlphaFoldDB" id="A0A1S1QQA1"/>
<dbReference type="InterPro" id="IPR016790">
    <property type="entry name" value="Thiol_ester_hydratase_Rv0216"/>
</dbReference>
<dbReference type="SUPFAM" id="SSF54637">
    <property type="entry name" value="Thioesterase/thiol ester dehydrase-isomerase"/>
    <property type="match status" value="2"/>
</dbReference>
<dbReference type="InterPro" id="IPR029069">
    <property type="entry name" value="HotDog_dom_sf"/>
</dbReference>
<evidence type="ECO:0000313" key="2">
    <source>
        <dbReference type="Proteomes" id="UP000179627"/>
    </source>
</evidence>
<dbReference type="Gene3D" id="3.10.129.10">
    <property type="entry name" value="Hotdog Thioesterase"/>
    <property type="match status" value="2"/>
</dbReference>
<reference evidence="2" key="1">
    <citation type="submission" date="2016-07" db="EMBL/GenBank/DDBJ databases">
        <title>Sequence Frankia sp. strain CcI1.17.</title>
        <authorList>
            <person name="Ghodhbane-Gtari F."/>
            <person name="Swanson E."/>
            <person name="Gueddou A."/>
            <person name="Morris K."/>
            <person name="Hezbri K."/>
            <person name="Ktari A."/>
            <person name="Nouioui I."/>
            <person name="Abebe-Akele F."/>
            <person name="Simpson S."/>
            <person name="Thomas K."/>
            <person name="Gtari M."/>
            <person name="Tisa L.S."/>
            <person name="Hurst S."/>
        </authorList>
    </citation>
    <scope>NUCLEOTIDE SEQUENCE [LARGE SCALE GENOMIC DNA]</scope>
    <source>
        <strain evidence="2">Cc1.17</strain>
    </source>
</reference>
<comment type="caution">
    <text evidence="1">The sequence shown here is derived from an EMBL/GenBank/DDBJ whole genome shotgun (WGS) entry which is preliminary data.</text>
</comment>
<dbReference type="OrthoDB" id="9796589at2"/>
<keyword evidence="2" id="KW-1185">Reference proteome</keyword>
<dbReference type="PANTHER" id="PTHR43664">
    <property type="entry name" value="MONOAMINE OXIDASE-RELATED"/>
    <property type="match status" value="1"/>
</dbReference>
<evidence type="ECO:0000313" key="1">
    <source>
        <dbReference type="EMBL" id="OHV35756.1"/>
    </source>
</evidence>
<sequence>MTIGAVAEGPYFDELAVGQTFRSAPGVTLTPGLADVHRSIVGGRLALALDTALCAEVTGGAALAPPNVVWDVAIGQSTVVTHHVKANLFYRGLVFRRTPAIGDTLRTSTEVVALRQNSVRPGRRPTGLAVLRITTVDQHGRPVLDFWRCAMLPLRDPERATGHHDDVESVGAPPAPAELAAVVDGWDLARFAAAAEGARFADLKAGQSWLVGGGDVVSSAPELARLTLNIAQVHHDSTAGGGRRLVYGGHTIGLAFAQVTRALPALVTVAGWHGCDHVGPVYEGDTLRSEITVEDLTPLAAGGGLVGLRSRVRADGDPDRDVLDWKFVAVLP</sequence>
<name>A0A1S1QQA1_9ACTN</name>
<dbReference type="EMBL" id="MBLM01000120">
    <property type="protein sequence ID" value="OHV35756.1"/>
    <property type="molecule type" value="Genomic_DNA"/>
</dbReference>
<proteinExistence type="predicted"/>
<dbReference type="Proteomes" id="UP000179627">
    <property type="component" value="Unassembled WGS sequence"/>
</dbReference>
<accession>A0A1S1QQA1</accession>
<dbReference type="CDD" id="cd03451">
    <property type="entry name" value="FkbR2"/>
    <property type="match status" value="1"/>
</dbReference>
<dbReference type="PIRSF" id="PIRSF021494">
    <property type="entry name" value="Rv0216_prd"/>
    <property type="match status" value="1"/>
</dbReference>
<dbReference type="InterPro" id="IPR052342">
    <property type="entry name" value="MCH/BMMD"/>
</dbReference>
<gene>
    <name evidence="1" type="ORF">CC117_19080</name>
</gene>